<evidence type="ECO:0000313" key="2">
    <source>
        <dbReference type="Proteomes" id="UP000005459"/>
    </source>
</evidence>
<accession>F9U6B7</accession>
<reference evidence="1 2" key="1">
    <citation type="submission" date="2011-06" db="EMBL/GenBank/DDBJ databases">
        <title>The draft genome of Thiocapsa marina 5811.</title>
        <authorList>
            <consortium name="US DOE Joint Genome Institute (JGI-PGF)"/>
            <person name="Lucas S."/>
            <person name="Han J."/>
            <person name="Cheng J.-F."/>
            <person name="Goodwin L."/>
            <person name="Pitluck S."/>
            <person name="Peters L."/>
            <person name="Land M.L."/>
            <person name="Hauser L."/>
            <person name="Vogl K."/>
            <person name="Liu Z."/>
            <person name="Imhoff J."/>
            <person name="Thiel V."/>
            <person name="Frigaard N.-U."/>
            <person name="Bryant D."/>
            <person name="Woyke T.J."/>
        </authorList>
    </citation>
    <scope>NUCLEOTIDE SEQUENCE [LARGE SCALE GENOMIC DNA]</scope>
    <source>
        <strain evidence="1 2">5811</strain>
    </source>
</reference>
<dbReference type="STRING" id="768671.ThimaDRAFT_0468"/>
<dbReference type="RefSeq" id="WP_007191346.1">
    <property type="nucleotide sequence ID" value="NZ_AFWV01000001.1"/>
</dbReference>
<dbReference type="OrthoDB" id="5616219at2"/>
<evidence type="ECO:0000313" key="1">
    <source>
        <dbReference type="EMBL" id="EGV20690.1"/>
    </source>
</evidence>
<name>F9U6B7_9GAMM</name>
<keyword evidence="2" id="KW-1185">Reference proteome</keyword>
<dbReference type="eggNOG" id="ENOG5033A1T">
    <property type="taxonomic scope" value="Bacteria"/>
</dbReference>
<gene>
    <name evidence="1" type="ORF">ThimaDRAFT_0468</name>
</gene>
<organism evidence="1 2">
    <name type="scientific">Thiocapsa marina 5811</name>
    <dbReference type="NCBI Taxonomy" id="768671"/>
    <lineage>
        <taxon>Bacteria</taxon>
        <taxon>Pseudomonadati</taxon>
        <taxon>Pseudomonadota</taxon>
        <taxon>Gammaproteobacteria</taxon>
        <taxon>Chromatiales</taxon>
        <taxon>Chromatiaceae</taxon>
        <taxon>Thiocapsa</taxon>
    </lineage>
</organism>
<dbReference type="EMBL" id="AFWV01000001">
    <property type="protein sequence ID" value="EGV20690.1"/>
    <property type="molecule type" value="Genomic_DNA"/>
</dbReference>
<proteinExistence type="predicted"/>
<dbReference type="Proteomes" id="UP000005459">
    <property type="component" value="Unassembled WGS sequence"/>
</dbReference>
<dbReference type="AlphaFoldDB" id="F9U6B7"/>
<protein>
    <submittedName>
        <fullName evidence="1">Uncharacterized protein</fullName>
    </submittedName>
</protein>
<sequence length="68" mass="7967">MYAIEIEADLKDGVLTIPDDYRSLNNQHVRIVMLLENHYSDPELRALSEHSAAMIQEWHDTAEDEVWK</sequence>